<dbReference type="AlphaFoldDB" id="A0AAN9AHU1"/>
<dbReference type="InterPro" id="IPR006205">
    <property type="entry name" value="Mev_gal_kin"/>
</dbReference>
<accession>A0AAN9AHU1</accession>
<dbReference type="InterPro" id="IPR036554">
    <property type="entry name" value="GHMP_kinase_C_sf"/>
</dbReference>
<dbReference type="GO" id="GO:0046872">
    <property type="term" value="F:metal ion binding"/>
    <property type="evidence" value="ECO:0007669"/>
    <property type="project" value="UniProtKB-KW"/>
</dbReference>
<evidence type="ECO:0000256" key="1">
    <source>
        <dbReference type="ARBA" id="ARBA00004496"/>
    </source>
</evidence>
<dbReference type="GO" id="GO:0019287">
    <property type="term" value="P:isopentenyl diphosphate biosynthetic process, mevalonate pathway"/>
    <property type="evidence" value="ECO:0007669"/>
    <property type="project" value="TreeGrafter"/>
</dbReference>
<evidence type="ECO:0000256" key="15">
    <source>
        <dbReference type="ARBA" id="ARBA00023166"/>
    </source>
</evidence>
<dbReference type="GO" id="GO:0005524">
    <property type="term" value="F:ATP binding"/>
    <property type="evidence" value="ECO:0007669"/>
    <property type="project" value="UniProtKB-KW"/>
</dbReference>
<dbReference type="NCBIfam" id="TIGR00549">
    <property type="entry name" value="mevalon_kin"/>
    <property type="match status" value="1"/>
</dbReference>
<keyword evidence="4 18" id="KW-0963">Cytoplasm</keyword>
<evidence type="ECO:0000256" key="10">
    <source>
        <dbReference type="ARBA" id="ARBA00022840"/>
    </source>
</evidence>
<reference evidence="21 22" key="1">
    <citation type="submission" date="2024-02" db="EMBL/GenBank/DDBJ databases">
        <title>Chromosome-scale genome assembly of the rough periwinkle Littorina saxatilis.</title>
        <authorList>
            <person name="De Jode A."/>
            <person name="Faria R."/>
            <person name="Formenti G."/>
            <person name="Sims Y."/>
            <person name="Smith T.P."/>
            <person name="Tracey A."/>
            <person name="Wood J.M.D."/>
            <person name="Zagrodzka Z.B."/>
            <person name="Johannesson K."/>
            <person name="Butlin R.K."/>
            <person name="Leder E.H."/>
        </authorList>
    </citation>
    <scope>NUCLEOTIDE SEQUENCE [LARGE SCALE GENOMIC DNA]</scope>
    <source>
        <strain evidence="21">Snail1</strain>
        <tissue evidence="21">Muscle</tissue>
    </source>
</reference>
<dbReference type="SUPFAM" id="SSF55060">
    <property type="entry name" value="GHMP Kinase, C-terminal domain"/>
    <property type="match status" value="1"/>
</dbReference>
<comment type="subcellular location">
    <subcellularLocation>
        <location evidence="1 18">Cytoplasm</location>
    </subcellularLocation>
</comment>
<feature type="domain" description="GHMP kinase C-terminal" evidence="20">
    <location>
        <begin position="309"/>
        <end position="375"/>
    </location>
</feature>
<keyword evidence="7" id="KW-0479">Metal-binding</keyword>
<dbReference type="InterPro" id="IPR020568">
    <property type="entry name" value="Ribosomal_Su5_D2-typ_SF"/>
</dbReference>
<evidence type="ECO:0000256" key="11">
    <source>
        <dbReference type="ARBA" id="ARBA00022842"/>
    </source>
</evidence>
<dbReference type="Proteomes" id="UP001374579">
    <property type="component" value="Unassembled WGS sequence"/>
</dbReference>
<evidence type="ECO:0000256" key="16">
    <source>
        <dbReference type="ARBA" id="ARBA00023221"/>
    </source>
</evidence>
<keyword evidence="16 18" id="KW-0753">Steroid metabolism</keyword>
<evidence type="ECO:0000256" key="18">
    <source>
        <dbReference type="RuleBase" id="RU363087"/>
    </source>
</evidence>
<dbReference type="GO" id="GO:0006695">
    <property type="term" value="P:cholesterol biosynthetic process"/>
    <property type="evidence" value="ECO:0007669"/>
    <property type="project" value="TreeGrafter"/>
</dbReference>
<protein>
    <recommendedName>
        <fullName evidence="3 18">Mevalonate kinase</fullName>
        <shortName evidence="18">MK</shortName>
        <ecNumber evidence="3 18">2.7.1.36</ecNumber>
    </recommendedName>
</protein>
<comment type="catalytic activity">
    <reaction evidence="18">
        <text>(R)-mevalonate + ATP = (R)-5-phosphomevalonate + ADP + H(+)</text>
        <dbReference type="Rhea" id="RHEA:17065"/>
        <dbReference type="ChEBI" id="CHEBI:15378"/>
        <dbReference type="ChEBI" id="CHEBI:30616"/>
        <dbReference type="ChEBI" id="CHEBI:36464"/>
        <dbReference type="ChEBI" id="CHEBI:58146"/>
        <dbReference type="ChEBI" id="CHEBI:456216"/>
        <dbReference type="EC" id="2.7.1.36"/>
    </reaction>
</comment>
<comment type="similarity">
    <text evidence="2 18">Belongs to the GHMP kinase family. Mevalonate kinase subfamily.</text>
</comment>
<dbReference type="PROSITE" id="PS00627">
    <property type="entry name" value="GHMP_KINASES_ATP"/>
    <property type="match status" value="1"/>
</dbReference>
<keyword evidence="22" id="KW-1185">Reference proteome</keyword>
<name>A0AAN9AHU1_9CAEN</name>
<keyword evidence="10 18" id="KW-0067">ATP-binding</keyword>
<keyword evidence="5 18" id="KW-0444">Lipid biosynthesis</keyword>
<evidence type="ECO:0000256" key="3">
    <source>
        <dbReference type="ARBA" id="ARBA00012103"/>
    </source>
</evidence>
<feature type="domain" description="GHMP kinase N-terminal" evidence="19">
    <location>
        <begin position="128"/>
        <end position="170"/>
    </location>
</feature>
<evidence type="ECO:0000256" key="4">
    <source>
        <dbReference type="ARBA" id="ARBA00022490"/>
    </source>
</evidence>
<dbReference type="FunFam" id="3.30.70.890:FF:000003">
    <property type="entry name" value="Mevalonate kinase"/>
    <property type="match status" value="1"/>
</dbReference>
<dbReference type="InterPro" id="IPR006203">
    <property type="entry name" value="GHMP_knse_ATP-bd_CS"/>
</dbReference>
<keyword evidence="12 18" id="KW-0752">Steroid biosynthesis</keyword>
<keyword evidence="13 18" id="KW-0756">Sterol biosynthesis</keyword>
<keyword evidence="11" id="KW-0460">Magnesium</keyword>
<dbReference type="PANTHER" id="PTHR43290">
    <property type="entry name" value="MEVALONATE KINASE"/>
    <property type="match status" value="1"/>
</dbReference>
<dbReference type="EMBL" id="JBAMIC010004070">
    <property type="protein sequence ID" value="KAK7087210.1"/>
    <property type="molecule type" value="Genomic_DNA"/>
</dbReference>
<keyword evidence="9 18" id="KW-0418">Kinase</keyword>
<dbReference type="InterPro" id="IPR006204">
    <property type="entry name" value="GHMP_kinase_N_dom"/>
</dbReference>
<evidence type="ECO:0000256" key="9">
    <source>
        <dbReference type="ARBA" id="ARBA00022777"/>
    </source>
</evidence>
<comment type="pathway">
    <text evidence="17 18">Isoprenoid biosynthesis; isopentenyl diphosphate biosynthesis via mevalonate pathway; isopentenyl diphosphate from (R)-mevalonate: step 1/3.</text>
</comment>
<sequence>MTTDIVVSAPGKVILHGEHSVVYGKVAVASSLNLRCFVHAAISKDGDVTLDLPDVNICRKWSVASLENNLLPRLELCHDSHGHPSPPTEKSLHRLKQFAEIDTEESESRHLAIISFLYLYCYIGQRSKEQSGLPPIHVRMISQLPVGAGLGSSAAFSVCLAAVLLQLTGQATPSVHPEEQGDSNSAKGAVWKWSLDDLLLINKWAFLGEKIIHGHPSGIDNSVSTLGGAIRFQNKQITTVEKMPSIKILLTNTNVPRSTKTLVAYVKNKHDKFPEVMGPVLQAMEGLAERSIKVYGHMFDRPDKWQGYSQLEELIDINQQLLNTIGVGHSSLDRVVKLTARQALHSKLTGAGGGGCAYTLLRPDTPDEKIQAACKDLEEAGFDCWVTNVGAVGVYYHSNPDSDASLPERLLE</sequence>
<organism evidence="21 22">
    <name type="scientific">Littorina saxatilis</name>
    <dbReference type="NCBI Taxonomy" id="31220"/>
    <lineage>
        <taxon>Eukaryota</taxon>
        <taxon>Metazoa</taxon>
        <taxon>Spiralia</taxon>
        <taxon>Lophotrochozoa</taxon>
        <taxon>Mollusca</taxon>
        <taxon>Gastropoda</taxon>
        <taxon>Caenogastropoda</taxon>
        <taxon>Littorinimorpha</taxon>
        <taxon>Littorinoidea</taxon>
        <taxon>Littorinidae</taxon>
        <taxon>Littorina</taxon>
    </lineage>
</organism>
<dbReference type="PRINTS" id="PR00959">
    <property type="entry name" value="MEVGALKINASE"/>
</dbReference>
<keyword evidence="14 18" id="KW-0443">Lipid metabolism</keyword>
<evidence type="ECO:0000313" key="22">
    <source>
        <dbReference type="Proteomes" id="UP001374579"/>
    </source>
</evidence>
<comment type="caution">
    <text evidence="21">The sequence shown here is derived from an EMBL/GenBank/DDBJ whole genome shotgun (WGS) entry which is preliminary data.</text>
</comment>
<evidence type="ECO:0000256" key="13">
    <source>
        <dbReference type="ARBA" id="ARBA00023011"/>
    </source>
</evidence>
<evidence type="ECO:0000256" key="17">
    <source>
        <dbReference type="ARBA" id="ARBA00029438"/>
    </source>
</evidence>
<dbReference type="GO" id="GO:0004496">
    <property type="term" value="F:mevalonate kinase activity"/>
    <property type="evidence" value="ECO:0007669"/>
    <property type="project" value="UniProtKB-EC"/>
</dbReference>
<dbReference type="Gene3D" id="3.30.230.10">
    <property type="match status" value="1"/>
</dbReference>
<proteinExistence type="inferred from homology"/>
<evidence type="ECO:0000256" key="14">
    <source>
        <dbReference type="ARBA" id="ARBA00023098"/>
    </source>
</evidence>
<dbReference type="GO" id="GO:0005829">
    <property type="term" value="C:cytosol"/>
    <property type="evidence" value="ECO:0007669"/>
    <property type="project" value="TreeGrafter"/>
</dbReference>
<keyword evidence="8 18" id="KW-0547">Nucleotide-binding</keyword>
<evidence type="ECO:0000313" key="21">
    <source>
        <dbReference type="EMBL" id="KAK7087210.1"/>
    </source>
</evidence>
<evidence type="ECO:0000259" key="19">
    <source>
        <dbReference type="Pfam" id="PF00288"/>
    </source>
</evidence>
<dbReference type="InterPro" id="IPR013750">
    <property type="entry name" value="GHMP_kinase_C_dom"/>
</dbReference>
<evidence type="ECO:0000256" key="5">
    <source>
        <dbReference type="ARBA" id="ARBA00022516"/>
    </source>
</evidence>
<evidence type="ECO:0000256" key="8">
    <source>
        <dbReference type="ARBA" id="ARBA00022741"/>
    </source>
</evidence>
<gene>
    <name evidence="21" type="ORF">V1264_021286</name>
</gene>
<dbReference type="Pfam" id="PF00288">
    <property type="entry name" value="GHMP_kinases_N"/>
    <property type="match status" value="1"/>
</dbReference>
<keyword evidence="6 18" id="KW-0808">Transferase</keyword>
<evidence type="ECO:0000256" key="6">
    <source>
        <dbReference type="ARBA" id="ARBA00022679"/>
    </source>
</evidence>
<evidence type="ECO:0000256" key="7">
    <source>
        <dbReference type="ARBA" id="ARBA00022723"/>
    </source>
</evidence>
<dbReference type="InterPro" id="IPR014721">
    <property type="entry name" value="Ribsml_uS5_D2-typ_fold_subgr"/>
</dbReference>
<evidence type="ECO:0000256" key="2">
    <source>
        <dbReference type="ARBA" id="ARBA00006495"/>
    </source>
</evidence>
<evidence type="ECO:0000256" key="12">
    <source>
        <dbReference type="ARBA" id="ARBA00022955"/>
    </source>
</evidence>
<evidence type="ECO:0000259" key="20">
    <source>
        <dbReference type="Pfam" id="PF08544"/>
    </source>
</evidence>
<dbReference type="SUPFAM" id="SSF54211">
    <property type="entry name" value="Ribosomal protein S5 domain 2-like"/>
    <property type="match status" value="1"/>
</dbReference>
<dbReference type="Gene3D" id="3.30.70.890">
    <property type="entry name" value="GHMP kinase, C-terminal domain"/>
    <property type="match status" value="1"/>
</dbReference>
<keyword evidence="15 18" id="KW-1207">Sterol metabolism</keyword>
<dbReference type="Pfam" id="PF08544">
    <property type="entry name" value="GHMP_kinases_C"/>
    <property type="match status" value="1"/>
</dbReference>
<dbReference type="EC" id="2.7.1.36" evidence="3 18"/>
<dbReference type="PANTHER" id="PTHR43290:SF2">
    <property type="entry name" value="MEVALONATE KINASE"/>
    <property type="match status" value="1"/>
</dbReference>